<evidence type="ECO:0000256" key="3">
    <source>
        <dbReference type="ARBA" id="ARBA00023235"/>
    </source>
</evidence>
<dbReference type="SUPFAM" id="SSF55120">
    <property type="entry name" value="Pseudouridine synthase"/>
    <property type="match status" value="1"/>
</dbReference>
<evidence type="ECO:0000256" key="2">
    <source>
        <dbReference type="ARBA" id="ARBA00010876"/>
    </source>
</evidence>
<protein>
    <recommendedName>
        <fullName evidence="4">RNA pseudouridylate synthase</fullName>
    </recommendedName>
    <alternativeName>
        <fullName evidence="5">RNA-uridine isomerase</fullName>
    </alternativeName>
</protein>
<dbReference type="PANTHER" id="PTHR21600">
    <property type="entry name" value="MITOCHONDRIAL RNA PSEUDOURIDINE SYNTHASE"/>
    <property type="match status" value="1"/>
</dbReference>
<keyword evidence="3 7" id="KW-0413">Isomerase</keyword>
<dbReference type="Proteomes" id="UP001595896">
    <property type="component" value="Unassembled WGS sequence"/>
</dbReference>
<dbReference type="InterPro" id="IPR050188">
    <property type="entry name" value="RluA_PseudoU_synthase"/>
</dbReference>
<sequence>MNILYEDNHLIAVEKPVNIPVQGDESKDTSLFDMVKEDIKVRYQKPGAVYLGLLHRLDRPVGGAILFAKTSKAASRVSDLIRRQQMDKTYLAVVRGIPPERAGTLEHYLWKDRQKNEVYVRKPGTEGAKHALLTYETLAQHNGLALVRIQLLTGRSHQIRVQFAETGCPLYGDQKYGSSVNKPGEQIALWSARIGLTHPVKREPLEVLSSPPKEYPWNQFGQAAFSFLD</sequence>
<feature type="domain" description="Pseudouridine synthase RsuA/RluA-like" evidence="6">
    <location>
        <begin position="9"/>
        <end position="164"/>
    </location>
</feature>
<dbReference type="InterPro" id="IPR006145">
    <property type="entry name" value="PsdUridine_synth_RsuA/RluA"/>
</dbReference>
<comment type="similarity">
    <text evidence="2">Belongs to the pseudouridine synthase RluA family.</text>
</comment>
<evidence type="ECO:0000256" key="4">
    <source>
        <dbReference type="ARBA" id="ARBA00031870"/>
    </source>
</evidence>
<evidence type="ECO:0000313" key="8">
    <source>
        <dbReference type="Proteomes" id="UP001595896"/>
    </source>
</evidence>
<comment type="catalytic activity">
    <reaction evidence="1">
        <text>a uridine in RNA = a pseudouridine in RNA</text>
        <dbReference type="Rhea" id="RHEA:48348"/>
        <dbReference type="Rhea" id="RHEA-COMP:12068"/>
        <dbReference type="Rhea" id="RHEA-COMP:12069"/>
        <dbReference type="ChEBI" id="CHEBI:65314"/>
        <dbReference type="ChEBI" id="CHEBI:65315"/>
    </reaction>
</comment>
<evidence type="ECO:0000256" key="5">
    <source>
        <dbReference type="ARBA" id="ARBA00033164"/>
    </source>
</evidence>
<comment type="caution">
    <text evidence="7">The sequence shown here is derived from an EMBL/GenBank/DDBJ whole genome shotgun (WGS) entry which is preliminary data.</text>
</comment>
<gene>
    <name evidence="7" type="ORF">ACFO4L_08520</name>
</gene>
<dbReference type="Pfam" id="PF00849">
    <property type="entry name" value="PseudoU_synth_2"/>
    <property type="match status" value="1"/>
</dbReference>
<dbReference type="EMBL" id="JBHSGK010000007">
    <property type="protein sequence ID" value="MFC4736622.1"/>
    <property type="molecule type" value="Genomic_DNA"/>
</dbReference>
<proteinExistence type="inferred from homology"/>
<keyword evidence="8" id="KW-1185">Reference proteome</keyword>
<accession>A0ABV9NTM9</accession>
<dbReference type="InterPro" id="IPR020103">
    <property type="entry name" value="PsdUridine_synth_cat_dom_sf"/>
</dbReference>
<evidence type="ECO:0000313" key="7">
    <source>
        <dbReference type="EMBL" id="MFC4736622.1"/>
    </source>
</evidence>
<organism evidence="7 8">
    <name type="scientific">Bacillus daqingensis</name>
    <dbReference type="NCBI Taxonomy" id="872396"/>
    <lineage>
        <taxon>Bacteria</taxon>
        <taxon>Bacillati</taxon>
        <taxon>Bacillota</taxon>
        <taxon>Bacilli</taxon>
        <taxon>Bacillales</taxon>
        <taxon>Bacillaceae</taxon>
        <taxon>Bacillus</taxon>
    </lineage>
</organism>
<dbReference type="CDD" id="cd02869">
    <property type="entry name" value="PseudoU_synth_RluA_like"/>
    <property type="match status" value="1"/>
</dbReference>
<reference evidence="8" key="1">
    <citation type="journal article" date="2019" name="Int. J. Syst. Evol. Microbiol.">
        <title>The Global Catalogue of Microorganisms (GCM) 10K type strain sequencing project: providing services to taxonomists for standard genome sequencing and annotation.</title>
        <authorList>
            <consortium name="The Broad Institute Genomics Platform"/>
            <consortium name="The Broad Institute Genome Sequencing Center for Infectious Disease"/>
            <person name="Wu L."/>
            <person name="Ma J."/>
        </authorList>
    </citation>
    <scope>NUCLEOTIDE SEQUENCE [LARGE SCALE GENOMIC DNA]</scope>
    <source>
        <strain evidence="8">JCM 12165</strain>
    </source>
</reference>
<name>A0ABV9NTM9_9BACI</name>
<evidence type="ECO:0000256" key="1">
    <source>
        <dbReference type="ARBA" id="ARBA00000073"/>
    </source>
</evidence>
<dbReference type="GO" id="GO:0016853">
    <property type="term" value="F:isomerase activity"/>
    <property type="evidence" value="ECO:0007669"/>
    <property type="project" value="UniProtKB-KW"/>
</dbReference>
<dbReference type="PANTHER" id="PTHR21600:SF83">
    <property type="entry name" value="PSEUDOURIDYLATE SYNTHASE RPUSD4, MITOCHONDRIAL"/>
    <property type="match status" value="1"/>
</dbReference>
<dbReference type="RefSeq" id="WP_377909259.1">
    <property type="nucleotide sequence ID" value="NZ_JBHSGK010000007.1"/>
</dbReference>
<evidence type="ECO:0000259" key="6">
    <source>
        <dbReference type="Pfam" id="PF00849"/>
    </source>
</evidence>
<dbReference type="Gene3D" id="3.30.2350.10">
    <property type="entry name" value="Pseudouridine synthase"/>
    <property type="match status" value="1"/>
</dbReference>